<comment type="caution">
    <text evidence="2">The sequence shown here is derived from an EMBL/GenBank/DDBJ whole genome shotgun (WGS) entry which is preliminary data.</text>
</comment>
<dbReference type="OrthoDB" id="10647038at2759"/>
<reference evidence="2 3" key="1">
    <citation type="journal article" date="2016" name="BMC Genomics">
        <title>Comparative genomic and transcriptomic analyses of the Fuzhuan brick tea-fermentation fungus Aspergillus cristatus.</title>
        <authorList>
            <person name="Ge Y."/>
            <person name="Wang Y."/>
            <person name="Liu Y."/>
            <person name="Tan Y."/>
            <person name="Ren X."/>
            <person name="Zhang X."/>
            <person name="Hyde K.D."/>
            <person name="Liu Y."/>
            <person name="Liu Z."/>
        </authorList>
    </citation>
    <scope>NUCLEOTIDE SEQUENCE [LARGE SCALE GENOMIC DNA]</scope>
    <source>
        <strain evidence="2 3">GZAAS20.1005</strain>
    </source>
</reference>
<evidence type="ECO:0000313" key="2">
    <source>
        <dbReference type="EMBL" id="ODM24369.1"/>
    </source>
</evidence>
<accession>A0A1E3BTT5</accession>
<keyword evidence="3" id="KW-1185">Reference proteome</keyword>
<dbReference type="VEuPathDB" id="FungiDB:SI65_01959"/>
<evidence type="ECO:0000313" key="3">
    <source>
        <dbReference type="Proteomes" id="UP000094569"/>
    </source>
</evidence>
<name>A0A1E3BTT5_ASPCR</name>
<dbReference type="Proteomes" id="UP000094569">
    <property type="component" value="Unassembled WGS sequence"/>
</dbReference>
<dbReference type="AlphaFoldDB" id="A0A1E3BTT5"/>
<sequence length="310" mass="35022">MVRGLVERDDDLGFRVGRLEINASESVRYVLKSIDTIHTVGLGFAWEIICVISMASSDLAIVSKAARQEADDLVLLKTATDYVERIQRHGNWQYIADCYSVCKESEIAVENELQHQLMTEEDVLPPSRLQDLTDSEGRDNLEDNLGSGASYLGEPGDHDSLEPHNLGDTRKHSEDEAIHISEASSCSSPSLPDPDKSELEVDSKGLHHSRKRKRGNPQYNLTTDSPRIPEDRVPGSQEPVSKKARRSLPDRERFRIEVLRSKQFHEAKEVLVRELSHPRYSMRKNHGSKMRKKHVKLSKQIPCVRSLPGS</sequence>
<feature type="compositionally biased region" description="Basic and acidic residues" evidence="1">
    <location>
        <begin position="193"/>
        <end position="205"/>
    </location>
</feature>
<feature type="compositionally biased region" description="Low complexity" evidence="1">
    <location>
        <begin position="181"/>
        <end position="190"/>
    </location>
</feature>
<evidence type="ECO:0000256" key="1">
    <source>
        <dbReference type="SAM" id="MobiDB-lite"/>
    </source>
</evidence>
<gene>
    <name evidence="2" type="ORF">SI65_01959</name>
</gene>
<dbReference type="EMBL" id="JXNT01000001">
    <property type="protein sequence ID" value="ODM24369.1"/>
    <property type="molecule type" value="Genomic_DNA"/>
</dbReference>
<protein>
    <submittedName>
        <fullName evidence="2">Uncharacterized protein</fullName>
    </submittedName>
</protein>
<feature type="compositionally biased region" description="Basic and acidic residues" evidence="1">
    <location>
        <begin position="155"/>
        <end position="179"/>
    </location>
</feature>
<feature type="region of interest" description="Disordered" evidence="1">
    <location>
        <begin position="118"/>
        <end position="248"/>
    </location>
</feature>
<organism evidence="2 3">
    <name type="scientific">Aspergillus cristatus</name>
    <name type="common">Chinese Fuzhuan brick tea-fermentation fungus</name>
    <name type="synonym">Eurotium cristatum</name>
    <dbReference type="NCBI Taxonomy" id="573508"/>
    <lineage>
        <taxon>Eukaryota</taxon>
        <taxon>Fungi</taxon>
        <taxon>Dikarya</taxon>
        <taxon>Ascomycota</taxon>
        <taxon>Pezizomycotina</taxon>
        <taxon>Eurotiomycetes</taxon>
        <taxon>Eurotiomycetidae</taxon>
        <taxon>Eurotiales</taxon>
        <taxon>Aspergillaceae</taxon>
        <taxon>Aspergillus</taxon>
        <taxon>Aspergillus subgen. Aspergillus</taxon>
    </lineage>
</organism>
<proteinExistence type="predicted"/>
<feature type="compositionally biased region" description="Basic residues" evidence="1">
    <location>
        <begin position="206"/>
        <end position="215"/>
    </location>
</feature>
<feature type="compositionally biased region" description="Basic residues" evidence="1">
    <location>
        <begin position="280"/>
        <end position="297"/>
    </location>
</feature>
<feature type="region of interest" description="Disordered" evidence="1">
    <location>
        <begin position="278"/>
        <end position="310"/>
    </location>
</feature>